<feature type="signal peptide" evidence="1">
    <location>
        <begin position="1"/>
        <end position="18"/>
    </location>
</feature>
<organism evidence="2 3">
    <name type="scientific">Rhizopogon vinicolor AM-OR11-026</name>
    <dbReference type="NCBI Taxonomy" id="1314800"/>
    <lineage>
        <taxon>Eukaryota</taxon>
        <taxon>Fungi</taxon>
        <taxon>Dikarya</taxon>
        <taxon>Basidiomycota</taxon>
        <taxon>Agaricomycotina</taxon>
        <taxon>Agaricomycetes</taxon>
        <taxon>Agaricomycetidae</taxon>
        <taxon>Boletales</taxon>
        <taxon>Suillineae</taxon>
        <taxon>Rhizopogonaceae</taxon>
        <taxon>Rhizopogon</taxon>
    </lineage>
</organism>
<evidence type="ECO:0000256" key="1">
    <source>
        <dbReference type="SAM" id="SignalP"/>
    </source>
</evidence>
<keyword evidence="1" id="KW-0732">Signal</keyword>
<reference evidence="2 3" key="1">
    <citation type="submission" date="2016-06" db="EMBL/GenBank/DDBJ databases">
        <title>Comparative genomics of the ectomycorrhizal sister species Rhizopogon vinicolor and Rhizopogon vesiculosus (Basidiomycota: Boletales) reveals a divergence of the mating type B locus.</title>
        <authorList>
            <consortium name="DOE Joint Genome Institute"/>
            <person name="Mujic A.B."/>
            <person name="Kuo A."/>
            <person name="Tritt A."/>
            <person name="Lipzen A."/>
            <person name="Chen C."/>
            <person name="Johnson J."/>
            <person name="Sharma A."/>
            <person name="Barry K."/>
            <person name="Grigoriev I.V."/>
            <person name="Spatafora J.W."/>
        </authorList>
    </citation>
    <scope>NUCLEOTIDE SEQUENCE [LARGE SCALE GENOMIC DNA]</scope>
    <source>
        <strain evidence="2 3">AM-OR11-026</strain>
    </source>
</reference>
<evidence type="ECO:0000313" key="2">
    <source>
        <dbReference type="EMBL" id="OAX36842.1"/>
    </source>
</evidence>
<accession>A0A1B7MW53</accession>
<dbReference type="EMBL" id="KV448390">
    <property type="protein sequence ID" value="OAX36842.1"/>
    <property type="molecule type" value="Genomic_DNA"/>
</dbReference>
<protein>
    <submittedName>
        <fullName evidence="2">Uncharacterized protein</fullName>
    </submittedName>
</protein>
<evidence type="ECO:0000313" key="3">
    <source>
        <dbReference type="Proteomes" id="UP000092154"/>
    </source>
</evidence>
<dbReference type="Proteomes" id="UP000092154">
    <property type="component" value="Unassembled WGS sequence"/>
</dbReference>
<keyword evidence="3" id="KW-1185">Reference proteome</keyword>
<dbReference type="InParanoid" id="A0A1B7MW53"/>
<dbReference type="AlphaFoldDB" id="A0A1B7MW53"/>
<sequence>MHFSFLAILAALTASVSASVCNGRYLDCKGDTDCCHGLICLTYRANGNVSMRSLLSICVVIGT</sequence>
<proteinExistence type="predicted"/>
<feature type="chain" id="PRO_5008597619" evidence="1">
    <location>
        <begin position="19"/>
        <end position="63"/>
    </location>
</feature>
<name>A0A1B7MW53_9AGAM</name>
<gene>
    <name evidence="2" type="ORF">K503DRAFT_272430</name>
</gene>